<protein>
    <submittedName>
        <fullName evidence="1">Uncharacterized protein</fullName>
    </submittedName>
</protein>
<evidence type="ECO:0000313" key="2">
    <source>
        <dbReference type="Proteomes" id="UP000015688"/>
    </source>
</evidence>
<dbReference type="RefSeq" id="WP_021432861.1">
    <property type="nucleotide sequence ID" value="NZ_AVNC01000015.1"/>
</dbReference>
<reference evidence="1 2" key="1">
    <citation type="submission" date="2013-06" db="EMBL/GenBank/DDBJ databases">
        <authorList>
            <person name="Walk S."/>
            <person name="Aronoff D."/>
            <person name="Young V.Y."/>
            <person name="Marsh J."/>
            <person name="Harrison L."/>
            <person name="Daugherty S.C."/>
            <person name="Shefchek K.A."/>
            <person name="Hine E.E."/>
            <person name="Tallon L.J."/>
            <person name="Sadzewicz L.K."/>
            <person name="Rasko D.A."/>
        </authorList>
    </citation>
    <scope>NUCLEOTIDE SEQUENCE [LARGE SCALE GENOMIC DNA]</scope>
    <source>
        <strain evidence="1 2">ATCC 638</strain>
    </source>
</reference>
<organism evidence="1 2">
    <name type="scientific">Paraclostridium bifermentans ATCC 638 = DSM 14991</name>
    <dbReference type="NCBI Taxonomy" id="1233171"/>
    <lineage>
        <taxon>Bacteria</taxon>
        <taxon>Bacillati</taxon>
        <taxon>Bacillota</taxon>
        <taxon>Clostridia</taxon>
        <taxon>Peptostreptococcales</taxon>
        <taxon>Peptostreptococcaceae</taxon>
        <taxon>Paraclostridium</taxon>
    </lineage>
</organism>
<name>T4VPZ5_PARBF</name>
<dbReference type="PATRIC" id="fig|1233171.3.peg.1582"/>
<accession>T4VPZ5</accession>
<sequence length="287" mass="35090">MENINNFGIRRGYTDIRFRNNEECKGILHEDYKHYSILHRVLNFMKDRGFEIGRDPEIVKRYKSISKDYWYGKKEDLEFKARRYPAGFEIEFFQNINFENRNGGEYDFDKFEKMPYLIKLMFLNETKHIREFLISLGIKEKTDEDYKLAEDNIKNHYVESWHHDQEDMRFKLSDLDGQTCDGYRNNIDRDGEIIYNGQIKYFRDRWSGRLCRGKVYRNINNMWWVILNNTEYTNVASFELFDVKHEDLKIRRLKEDRKPKSFLDKQEFIKGLTNKELERELRKRGLK</sequence>
<gene>
    <name evidence="1" type="ORF">C672_1691</name>
</gene>
<proteinExistence type="predicted"/>
<evidence type="ECO:0000313" key="1">
    <source>
        <dbReference type="EMBL" id="EQK42747.1"/>
    </source>
</evidence>
<dbReference type="AlphaFoldDB" id="T4VPZ5"/>
<comment type="caution">
    <text evidence="1">The sequence shown here is derived from an EMBL/GenBank/DDBJ whole genome shotgun (WGS) entry which is preliminary data.</text>
</comment>
<dbReference type="GeneID" id="67472538"/>
<dbReference type="Proteomes" id="UP000015688">
    <property type="component" value="Unassembled WGS sequence"/>
</dbReference>
<dbReference type="EMBL" id="AVNC01000015">
    <property type="protein sequence ID" value="EQK42747.1"/>
    <property type="molecule type" value="Genomic_DNA"/>
</dbReference>